<accession>A0A3B0ZCA8</accession>
<dbReference type="Pfam" id="PF03372">
    <property type="entry name" value="Exo_endo_phos"/>
    <property type="match status" value="1"/>
</dbReference>
<feature type="domain" description="Endonuclease/exonuclease/phosphatase" evidence="1">
    <location>
        <begin position="44"/>
        <end position="321"/>
    </location>
</feature>
<evidence type="ECO:0000259" key="1">
    <source>
        <dbReference type="Pfam" id="PF03372"/>
    </source>
</evidence>
<dbReference type="EMBL" id="UOFQ01000018">
    <property type="protein sequence ID" value="VAW85162.1"/>
    <property type="molecule type" value="Genomic_DNA"/>
</dbReference>
<protein>
    <recommendedName>
        <fullName evidence="1">Endonuclease/exonuclease/phosphatase domain-containing protein</fullName>
    </recommendedName>
</protein>
<proteinExistence type="predicted"/>
<dbReference type="AlphaFoldDB" id="A0A3B0ZCA8"/>
<dbReference type="PANTHER" id="PTHR42834:SF1">
    <property type="entry name" value="ENDONUCLEASE_EXONUCLEASE_PHOSPHATASE FAMILY PROTEIN (AFU_ORTHOLOGUE AFUA_3G09210)"/>
    <property type="match status" value="1"/>
</dbReference>
<dbReference type="Gene3D" id="3.60.10.10">
    <property type="entry name" value="Endonuclease/exonuclease/phosphatase"/>
    <property type="match status" value="1"/>
</dbReference>
<organism evidence="2">
    <name type="scientific">hydrothermal vent metagenome</name>
    <dbReference type="NCBI Taxonomy" id="652676"/>
    <lineage>
        <taxon>unclassified sequences</taxon>
        <taxon>metagenomes</taxon>
        <taxon>ecological metagenomes</taxon>
    </lineage>
</organism>
<dbReference type="SUPFAM" id="SSF56219">
    <property type="entry name" value="DNase I-like"/>
    <property type="match status" value="1"/>
</dbReference>
<reference evidence="2" key="1">
    <citation type="submission" date="2018-06" db="EMBL/GenBank/DDBJ databases">
        <authorList>
            <person name="Zhirakovskaya E."/>
        </authorList>
    </citation>
    <scope>NUCLEOTIDE SEQUENCE</scope>
</reference>
<dbReference type="InterPro" id="IPR005135">
    <property type="entry name" value="Endo/exonuclease/phosphatase"/>
</dbReference>
<name>A0A3B0ZCA8_9ZZZZ</name>
<evidence type="ECO:0000313" key="2">
    <source>
        <dbReference type="EMBL" id="VAW85162.1"/>
    </source>
</evidence>
<dbReference type="GO" id="GO:0003824">
    <property type="term" value="F:catalytic activity"/>
    <property type="evidence" value="ECO:0007669"/>
    <property type="project" value="InterPro"/>
</dbReference>
<dbReference type="PANTHER" id="PTHR42834">
    <property type="entry name" value="ENDONUCLEASE/EXONUCLEASE/PHOSPHATASE FAMILY PROTEIN (AFU_ORTHOLOGUE AFUA_3G09210)"/>
    <property type="match status" value="1"/>
</dbReference>
<dbReference type="InterPro" id="IPR036691">
    <property type="entry name" value="Endo/exonu/phosph_ase_sf"/>
</dbReference>
<gene>
    <name evidence="2" type="ORF">MNBD_GAMMA17-1772</name>
</gene>
<sequence>MKNKRDISFATFNLYNFQLPGKRMRYNSTPYTDDEYTAKLFWTSSMLKKVDADVIAFQELWSKQCLEDAFVHAGMNDDYTLHFIKDQWYNIAVAIAVRNSWTVLDKKIHKSFPDDFILRKRGGGANDDQDDDEVEVNIDRFSRSVMQLSIGHATDDSIKPVQVFAVHLKSKLGARLDQQEAANERIKPHRSNLGSALSTIRRTAEAAALRWMLTDMMKNSDEPVVVIGDINDSTLSNTLSIITAQPRLRRAFDSRTGNRSDNGLYTAGLLQELRSLNGVYYSHVYNDVRELIDHVLVSEQFYDHSSNRVWSFNKMTVWSDHLEDDDKASTDHGVVKVAFDYRP</sequence>